<feature type="domain" description="VTT" evidence="8">
    <location>
        <begin position="97"/>
        <end position="215"/>
    </location>
</feature>
<feature type="transmembrane region" description="Helical" evidence="6">
    <location>
        <begin position="73"/>
        <end position="97"/>
    </location>
</feature>
<evidence type="ECO:0000256" key="3">
    <source>
        <dbReference type="ARBA" id="ARBA00022692"/>
    </source>
</evidence>
<comment type="caution">
    <text evidence="9">The sequence shown here is derived from an EMBL/GenBank/DDBJ whole genome shotgun (WGS) entry which is preliminary data.</text>
</comment>
<accession>M5U6S4</accession>
<sequence length="349" mass="36680">MSNLMGNGSGPASGSDDDGGSESDRSRSAAYSTSSGSIHRVIRWGSILVIVGALLVTFRALPLDQAMSALKSWIEGLGVWGPVVLVLLYIVATVLFVPGTILTLAAGAIFGLSVGTVIVSIGSTVGASLAFLIARYAARDRVAQLAQRNRHFGAIDRAVDEGGWKIVGLLRLSPAVPFNLQNYLYGLTPVAFWPYVLTSWAAMLPATFLYVYLGHITGVAIGADRERTSAEWGLLAVGLLATVVVTVYVTRLANAKLKEQVDAPESAEGDGRPDVETEDADASAPPKMSKTVLLAFMALIAIEGATYVRSHEDGLSTSLANWLGTSSAAPTDIARPTNPTHPTSPEDSP</sequence>
<feature type="transmembrane region" description="Helical" evidence="6">
    <location>
        <begin position="192"/>
        <end position="212"/>
    </location>
</feature>
<dbReference type="InterPro" id="IPR015414">
    <property type="entry name" value="TMEM64"/>
</dbReference>
<feature type="transmembrane region" description="Helical" evidence="6">
    <location>
        <begin position="41"/>
        <end position="61"/>
    </location>
</feature>
<dbReference type="EMBL" id="ANOH01000108">
    <property type="protein sequence ID" value="EMI57135.1"/>
    <property type="molecule type" value="Genomic_DNA"/>
</dbReference>
<dbReference type="PANTHER" id="PTHR12677">
    <property type="entry name" value="GOLGI APPARATUS MEMBRANE PROTEIN TVP38-RELATED"/>
    <property type="match status" value="1"/>
</dbReference>
<proteinExistence type="inferred from homology"/>
<protein>
    <recommendedName>
        <fullName evidence="6">TVP38/TMEM64 family membrane protein</fullName>
    </recommendedName>
</protein>
<keyword evidence="10" id="KW-1185">Reference proteome</keyword>
<dbReference type="PANTHER" id="PTHR12677:SF59">
    <property type="entry name" value="GOLGI APPARATUS MEMBRANE PROTEIN TVP38-RELATED"/>
    <property type="match status" value="1"/>
</dbReference>
<evidence type="ECO:0000256" key="2">
    <source>
        <dbReference type="ARBA" id="ARBA00022475"/>
    </source>
</evidence>
<feature type="region of interest" description="Disordered" evidence="7">
    <location>
        <begin position="327"/>
        <end position="349"/>
    </location>
</feature>
<dbReference type="GO" id="GO:0005886">
    <property type="term" value="C:plasma membrane"/>
    <property type="evidence" value="ECO:0007669"/>
    <property type="project" value="UniProtKB-SubCell"/>
</dbReference>
<feature type="transmembrane region" description="Helical" evidence="6">
    <location>
        <begin position="109"/>
        <end position="134"/>
    </location>
</feature>
<comment type="subcellular location">
    <subcellularLocation>
        <location evidence="1 6">Cell membrane</location>
        <topology evidence="1 6">Multi-pass membrane protein</topology>
    </subcellularLocation>
</comment>
<evidence type="ECO:0000313" key="10">
    <source>
        <dbReference type="Proteomes" id="UP000011885"/>
    </source>
</evidence>
<dbReference type="InterPro" id="IPR032816">
    <property type="entry name" value="VTT_dom"/>
</dbReference>
<keyword evidence="4 6" id="KW-1133">Transmembrane helix</keyword>
<dbReference type="PATRIC" id="fig|1263870.3.peg.1522"/>
<evidence type="ECO:0000256" key="6">
    <source>
        <dbReference type="RuleBase" id="RU366058"/>
    </source>
</evidence>
<evidence type="ECO:0000256" key="1">
    <source>
        <dbReference type="ARBA" id="ARBA00004651"/>
    </source>
</evidence>
<feature type="region of interest" description="Disordered" evidence="7">
    <location>
        <begin position="1"/>
        <end position="29"/>
    </location>
</feature>
<feature type="compositionally biased region" description="Polar residues" evidence="7">
    <location>
        <begin position="337"/>
        <end position="349"/>
    </location>
</feature>
<evidence type="ECO:0000256" key="4">
    <source>
        <dbReference type="ARBA" id="ARBA00022989"/>
    </source>
</evidence>
<evidence type="ECO:0000259" key="8">
    <source>
        <dbReference type="Pfam" id="PF09335"/>
    </source>
</evidence>
<dbReference type="AlphaFoldDB" id="M5U6S4"/>
<evidence type="ECO:0000256" key="7">
    <source>
        <dbReference type="SAM" id="MobiDB-lite"/>
    </source>
</evidence>
<evidence type="ECO:0000313" key="9">
    <source>
        <dbReference type="EMBL" id="EMI57135.1"/>
    </source>
</evidence>
<evidence type="ECO:0000256" key="5">
    <source>
        <dbReference type="ARBA" id="ARBA00023136"/>
    </source>
</evidence>
<name>M5U6S4_9BACT</name>
<keyword evidence="2 6" id="KW-1003">Cell membrane</keyword>
<reference evidence="9 10" key="1">
    <citation type="journal article" date="2013" name="Mar. Genomics">
        <title>Expression of sulfatases in Rhodopirellula baltica and the diversity of sulfatases in the genus Rhodopirellula.</title>
        <authorList>
            <person name="Wegner C.E."/>
            <person name="Richter-Heitmann T."/>
            <person name="Klindworth A."/>
            <person name="Klockow C."/>
            <person name="Richter M."/>
            <person name="Achstetter T."/>
            <person name="Glockner F.O."/>
            <person name="Harder J."/>
        </authorList>
    </citation>
    <scope>NUCLEOTIDE SEQUENCE [LARGE SCALE GENOMIC DNA]</scope>
    <source>
        <strain evidence="9 10">SM41</strain>
    </source>
</reference>
<keyword evidence="3 6" id="KW-0812">Transmembrane</keyword>
<gene>
    <name evidence="9" type="ORF">RSSM_01417</name>
</gene>
<dbReference type="Pfam" id="PF09335">
    <property type="entry name" value="VTT_dom"/>
    <property type="match status" value="1"/>
</dbReference>
<organism evidence="9 10">
    <name type="scientific">Rhodopirellula sallentina SM41</name>
    <dbReference type="NCBI Taxonomy" id="1263870"/>
    <lineage>
        <taxon>Bacteria</taxon>
        <taxon>Pseudomonadati</taxon>
        <taxon>Planctomycetota</taxon>
        <taxon>Planctomycetia</taxon>
        <taxon>Pirellulales</taxon>
        <taxon>Pirellulaceae</taxon>
        <taxon>Rhodopirellula</taxon>
    </lineage>
</organism>
<keyword evidence="5 6" id="KW-0472">Membrane</keyword>
<feature type="transmembrane region" description="Helical" evidence="6">
    <location>
        <begin position="232"/>
        <end position="250"/>
    </location>
</feature>
<feature type="region of interest" description="Disordered" evidence="7">
    <location>
        <begin position="260"/>
        <end position="286"/>
    </location>
</feature>
<comment type="similarity">
    <text evidence="6">Belongs to the TVP38/TMEM64 family.</text>
</comment>
<dbReference type="Proteomes" id="UP000011885">
    <property type="component" value="Unassembled WGS sequence"/>
</dbReference>